<feature type="domain" description="XdhC Rossmann" evidence="2">
    <location>
        <begin position="152"/>
        <end position="294"/>
    </location>
</feature>
<evidence type="ECO:0000313" key="4">
    <source>
        <dbReference type="Proteomes" id="UP000252355"/>
    </source>
</evidence>
<dbReference type="EMBL" id="QOQW01000006">
    <property type="protein sequence ID" value="RCK80382.1"/>
    <property type="molecule type" value="Genomic_DNA"/>
</dbReference>
<dbReference type="InterPro" id="IPR003777">
    <property type="entry name" value="XdhC_CoxI"/>
</dbReference>
<dbReference type="AlphaFoldDB" id="A0A367ZSM9"/>
<dbReference type="PANTHER" id="PTHR30388">
    <property type="entry name" value="ALDEHYDE OXIDOREDUCTASE MOLYBDENUM COFACTOR ASSEMBLY PROTEIN"/>
    <property type="match status" value="1"/>
</dbReference>
<dbReference type="InterPro" id="IPR036291">
    <property type="entry name" value="NAD(P)-bd_dom_sf"/>
</dbReference>
<proteinExistence type="predicted"/>
<dbReference type="InterPro" id="IPR027051">
    <property type="entry name" value="XdhC_Rossmann_dom"/>
</dbReference>
<comment type="caution">
    <text evidence="3">The sequence shown here is derived from an EMBL/GenBank/DDBJ whole genome shotgun (WGS) entry which is preliminary data.</text>
</comment>
<dbReference type="SUPFAM" id="SSF51735">
    <property type="entry name" value="NAD(P)-binding Rossmann-fold domains"/>
    <property type="match status" value="1"/>
</dbReference>
<organism evidence="3 4">
    <name type="scientific">Candidatus Ozemobacter sibiricus</name>
    <dbReference type="NCBI Taxonomy" id="2268124"/>
    <lineage>
        <taxon>Bacteria</taxon>
        <taxon>Candidatus Ozemobacteria</taxon>
        <taxon>Candidatus Ozemobacterales</taxon>
        <taxon>Candidatus Ozemobacteraceae</taxon>
        <taxon>Candidatus Ozemobacter</taxon>
    </lineage>
</organism>
<sequence length="320" mass="34527">MSDVKSLFTGMIDEVAAGRPVAWCIVVETTGSTPQVPGAMMYVDAASQTHGTIGGGCVEAEMRRRAFDLLQRGASDLVEIVLDHDLGWDDGLICGGTMKIAVLTLSRIEQTLDLREALARLNRGETAETTIELAGVPSPCSYRVHFEPDPKLVIAGAGHIAQELARLAVGLGFQVTVVDNRADYAHPRRFPPPIALAVGEIDQTLATLPLDGATYVVIVTRGHKHDRTALEAVIRSSVRYLGMIGSERKVKMIFDQLMEKGIPAELIKRVRAPIGLSINAITVPEIAVSIAAQLIAARRERVEEMVTGPFPLAFSQNMKG</sequence>
<dbReference type="InterPro" id="IPR052698">
    <property type="entry name" value="MoCofactor_Util/Proc"/>
</dbReference>
<dbReference type="Proteomes" id="UP000252355">
    <property type="component" value="Unassembled WGS sequence"/>
</dbReference>
<dbReference type="Gene3D" id="3.40.50.720">
    <property type="entry name" value="NAD(P)-binding Rossmann-like Domain"/>
    <property type="match status" value="1"/>
</dbReference>
<dbReference type="Pfam" id="PF02625">
    <property type="entry name" value="XdhC_CoxI"/>
    <property type="match status" value="1"/>
</dbReference>
<evidence type="ECO:0000313" key="3">
    <source>
        <dbReference type="EMBL" id="RCK80382.1"/>
    </source>
</evidence>
<evidence type="ECO:0000259" key="2">
    <source>
        <dbReference type="Pfam" id="PF13478"/>
    </source>
</evidence>
<gene>
    <name evidence="3" type="ORF">OZSIB_3128</name>
</gene>
<name>A0A367ZSM9_9BACT</name>
<dbReference type="Pfam" id="PF13478">
    <property type="entry name" value="XdhC_C"/>
    <property type="match status" value="1"/>
</dbReference>
<dbReference type="PANTHER" id="PTHR30388:SF6">
    <property type="entry name" value="XANTHINE DEHYDROGENASE SUBUNIT A-RELATED"/>
    <property type="match status" value="1"/>
</dbReference>
<protein>
    <submittedName>
        <fullName evidence="3">Xanthine and CO dehydrogenases maturation factor, XdhC/CoxF family</fullName>
    </submittedName>
</protein>
<evidence type="ECO:0000259" key="1">
    <source>
        <dbReference type="Pfam" id="PF02625"/>
    </source>
</evidence>
<feature type="domain" description="XdhC- CoxI" evidence="1">
    <location>
        <begin position="16"/>
        <end position="79"/>
    </location>
</feature>
<reference evidence="3 4" key="1">
    <citation type="submission" date="2018-05" db="EMBL/GenBank/DDBJ databases">
        <title>A metagenomic window into the 2 km-deep terrestrial subsurface aquifer revealed taxonomically and functionally diverse microbial community comprising novel uncultured bacterial lineages.</title>
        <authorList>
            <person name="Kadnikov V.V."/>
            <person name="Mardanov A.V."/>
            <person name="Beletsky A.V."/>
            <person name="Banks D."/>
            <person name="Pimenov N.V."/>
            <person name="Frank Y.A."/>
            <person name="Karnachuk O.V."/>
            <person name="Ravin N.V."/>
        </authorList>
    </citation>
    <scope>NUCLEOTIDE SEQUENCE [LARGE SCALE GENOMIC DNA]</scope>
    <source>
        <strain evidence="3">BY5</strain>
    </source>
</reference>
<accession>A0A367ZSM9</accession>